<evidence type="ECO:0000313" key="5">
    <source>
        <dbReference type="Proteomes" id="UP000053766"/>
    </source>
</evidence>
<feature type="region of interest" description="Disordered" evidence="1">
    <location>
        <begin position="43"/>
        <end position="202"/>
    </location>
</feature>
<feature type="domain" description="SCP" evidence="3">
    <location>
        <begin position="214"/>
        <end position="375"/>
    </location>
</feature>
<feature type="signal peptide" evidence="2">
    <location>
        <begin position="1"/>
        <end position="21"/>
    </location>
</feature>
<dbReference type="InterPro" id="IPR035940">
    <property type="entry name" value="CAP_sf"/>
</dbReference>
<gene>
    <name evidence="4" type="ORF">DICVIV_00061</name>
</gene>
<evidence type="ECO:0000256" key="2">
    <source>
        <dbReference type="SAM" id="SignalP"/>
    </source>
</evidence>
<dbReference type="SMART" id="SM00198">
    <property type="entry name" value="SCP"/>
    <property type="match status" value="1"/>
</dbReference>
<reference evidence="4 5" key="1">
    <citation type="submission" date="2013-11" db="EMBL/GenBank/DDBJ databases">
        <title>Draft genome of the bovine lungworm Dictyocaulus viviparus.</title>
        <authorList>
            <person name="Mitreva M."/>
        </authorList>
    </citation>
    <scope>NUCLEOTIDE SEQUENCE [LARGE SCALE GENOMIC DNA]</scope>
    <source>
        <strain evidence="4 5">HannoverDv2000</strain>
    </source>
</reference>
<accession>A0A0D8Y9V5</accession>
<dbReference type="EMBL" id="KN716150">
    <property type="protein sequence ID" value="KJH53633.1"/>
    <property type="molecule type" value="Genomic_DNA"/>
</dbReference>
<name>A0A0D8Y9V5_DICVI</name>
<organism evidence="4 5">
    <name type="scientific">Dictyocaulus viviparus</name>
    <name type="common">Bovine lungworm</name>
    <dbReference type="NCBI Taxonomy" id="29172"/>
    <lineage>
        <taxon>Eukaryota</taxon>
        <taxon>Metazoa</taxon>
        <taxon>Ecdysozoa</taxon>
        <taxon>Nematoda</taxon>
        <taxon>Chromadorea</taxon>
        <taxon>Rhabditida</taxon>
        <taxon>Rhabditina</taxon>
        <taxon>Rhabditomorpha</taxon>
        <taxon>Strongyloidea</taxon>
        <taxon>Metastrongylidae</taxon>
        <taxon>Dictyocaulus</taxon>
    </lineage>
</organism>
<proteinExistence type="predicted"/>
<dbReference type="InterPro" id="IPR014044">
    <property type="entry name" value="CAP_dom"/>
</dbReference>
<evidence type="ECO:0000256" key="1">
    <source>
        <dbReference type="SAM" id="MobiDB-lite"/>
    </source>
</evidence>
<protein>
    <submittedName>
        <fullName evidence="4">SCP-like protein</fullName>
    </submittedName>
</protein>
<dbReference type="Gene3D" id="3.40.33.10">
    <property type="entry name" value="CAP"/>
    <property type="match status" value="1"/>
</dbReference>
<keyword evidence="5" id="KW-1185">Reference proteome</keyword>
<dbReference type="OrthoDB" id="5858525at2759"/>
<evidence type="ECO:0000259" key="3">
    <source>
        <dbReference type="SMART" id="SM00198"/>
    </source>
</evidence>
<dbReference type="CDD" id="cd05380">
    <property type="entry name" value="CAP_euk"/>
    <property type="match status" value="1"/>
</dbReference>
<dbReference type="SUPFAM" id="SSF55797">
    <property type="entry name" value="PR-1-like"/>
    <property type="match status" value="1"/>
</dbReference>
<feature type="compositionally biased region" description="Low complexity" evidence="1">
    <location>
        <begin position="43"/>
        <end position="160"/>
    </location>
</feature>
<sequence>MLRAQSVGLVILTTLLSTLSAQNESSASISASGETTIATISTIIPTDSTNSESTVSSTGSTGSSASTSSDSTVSSTDSTSTGSTVSSTGSTGTGSTESSTGSTGTGSTESSTGSTGTGSTESSTGSTGTGSTESSTGSTGTGSTVSSTGSTGTGLTSTGSICTCPTVNPTGSTTRPTGSTIRPTGSSTTRRTTTALLSTKPPSTDCGFTLMSNAYRVLALGKHNSFRSNVARGRARNGEYSNENAPPSSRMDLLVYDCGAEQHAFNHVRSCDRQTSPQNARPGYSENIHVLSTTNTDDLGALQNAIQTWENELENNGIPSNMVYSQGLASRTQKIVTNVTKIIWGNNRYVGCATIRCSGFYFTSCMYKNPVNDVGSSIYQIGAVCSACLDGVNNCNGDIALCSW</sequence>
<feature type="chain" id="PRO_5002336347" evidence="2">
    <location>
        <begin position="22"/>
        <end position="404"/>
    </location>
</feature>
<evidence type="ECO:0000313" key="4">
    <source>
        <dbReference type="EMBL" id="KJH53633.1"/>
    </source>
</evidence>
<feature type="compositionally biased region" description="Low complexity" evidence="1">
    <location>
        <begin position="169"/>
        <end position="194"/>
    </location>
</feature>
<dbReference type="AlphaFoldDB" id="A0A0D8Y9V5"/>
<dbReference type="Pfam" id="PF00188">
    <property type="entry name" value="CAP"/>
    <property type="match status" value="1"/>
</dbReference>
<keyword evidence="2" id="KW-0732">Signal</keyword>
<dbReference type="STRING" id="29172.A0A0D8Y9V5"/>
<dbReference type="Proteomes" id="UP000053766">
    <property type="component" value="Unassembled WGS sequence"/>
</dbReference>
<reference evidence="5" key="2">
    <citation type="journal article" date="2016" name="Sci. Rep.">
        <title>Dictyocaulus viviparus genome, variome and transcriptome elucidate lungworm biology and support future intervention.</title>
        <authorList>
            <person name="McNulty S.N."/>
            <person name="Strube C."/>
            <person name="Rosa B.A."/>
            <person name="Martin J.C."/>
            <person name="Tyagi R."/>
            <person name="Choi Y.J."/>
            <person name="Wang Q."/>
            <person name="Hallsworth Pepin K."/>
            <person name="Zhang X."/>
            <person name="Ozersky P."/>
            <person name="Wilson R.K."/>
            <person name="Sternberg P.W."/>
            <person name="Gasser R.B."/>
            <person name="Mitreva M."/>
        </authorList>
    </citation>
    <scope>NUCLEOTIDE SEQUENCE [LARGE SCALE GENOMIC DNA]</scope>
    <source>
        <strain evidence="5">HannoverDv2000</strain>
    </source>
</reference>